<protein>
    <recommendedName>
        <fullName evidence="3">Bacteriocin</fullName>
    </recommendedName>
</protein>
<evidence type="ECO:0008006" key="3">
    <source>
        <dbReference type="Google" id="ProtNLM"/>
    </source>
</evidence>
<accession>A0ABP8ZQD0</accession>
<keyword evidence="2" id="KW-1185">Reference proteome</keyword>
<dbReference type="RefSeq" id="WP_264543769.1">
    <property type="nucleotide sequence ID" value="NZ_BAABIP010000007.1"/>
</dbReference>
<dbReference type="EMBL" id="BAABIP010000007">
    <property type="protein sequence ID" value="GAA4763118.1"/>
    <property type="molecule type" value="Genomic_DNA"/>
</dbReference>
<organism evidence="1 2">
    <name type="scientific">Flavobacterium hankyongi</name>
    <dbReference type="NCBI Taxonomy" id="1176532"/>
    <lineage>
        <taxon>Bacteria</taxon>
        <taxon>Pseudomonadati</taxon>
        <taxon>Bacteroidota</taxon>
        <taxon>Flavobacteriia</taxon>
        <taxon>Flavobacteriales</taxon>
        <taxon>Flavobacteriaceae</taxon>
        <taxon>Flavobacterium</taxon>
    </lineage>
</organism>
<gene>
    <name evidence="1" type="ORF">GCM10023230_10700</name>
</gene>
<reference evidence="2" key="1">
    <citation type="journal article" date="2019" name="Int. J. Syst. Evol. Microbiol.">
        <title>The Global Catalogue of Microorganisms (GCM) 10K type strain sequencing project: providing services to taxonomists for standard genome sequencing and annotation.</title>
        <authorList>
            <consortium name="The Broad Institute Genomics Platform"/>
            <consortium name="The Broad Institute Genome Sequencing Center for Infectious Disease"/>
            <person name="Wu L."/>
            <person name="Ma J."/>
        </authorList>
    </citation>
    <scope>NUCLEOTIDE SEQUENCE [LARGE SCALE GENOMIC DNA]</scope>
    <source>
        <strain evidence="2">JCM 18198</strain>
    </source>
</reference>
<comment type="caution">
    <text evidence="1">The sequence shown here is derived from an EMBL/GenBank/DDBJ whole genome shotgun (WGS) entry which is preliminary data.</text>
</comment>
<evidence type="ECO:0000313" key="1">
    <source>
        <dbReference type="EMBL" id="GAA4763118.1"/>
    </source>
</evidence>
<name>A0ABP8ZQD0_9FLAO</name>
<proteinExistence type="predicted"/>
<dbReference type="Proteomes" id="UP001500141">
    <property type="component" value="Unassembled WGS sequence"/>
</dbReference>
<evidence type="ECO:0000313" key="2">
    <source>
        <dbReference type="Proteomes" id="UP001500141"/>
    </source>
</evidence>
<sequence length="54" mass="5948">MLKNILNLDGAKTLSKNEQKSIKGGLKDCIDPSTNACKYYSLLCAPPCRYTVEP</sequence>